<dbReference type="Proteomes" id="UP001143486">
    <property type="component" value="Unassembled WGS sequence"/>
</dbReference>
<keyword evidence="4" id="KW-1185">Reference proteome</keyword>
<dbReference type="PANTHER" id="PTHR46580:SF4">
    <property type="entry name" value="ATP_GTP-BINDING PROTEIN"/>
    <property type="match status" value="1"/>
</dbReference>
<proteinExistence type="predicted"/>
<comment type="caution">
    <text evidence="3">The sequence shown here is derived from an EMBL/GenBank/DDBJ whole genome shotgun (WGS) entry which is preliminary data.</text>
</comment>
<gene>
    <name evidence="3" type="ORF">GCM10017621_22440</name>
</gene>
<feature type="signal peptide" evidence="2">
    <location>
        <begin position="1"/>
        <end position="20"/>
    </location>
</feature>
<dbReference type="Gene3D" id="2.130.10.130">
    <property type="entry name" value="Integrin alpha, N-terminal"/>
    <property type="match status" value="2"/>
</dbReference>
<reference evidence="3" key="1">
    <citation type="journal article" date="2014" name="Int. J. Syst. Evol. Microbiol.">
        <title>Complete genome sequence of Corynebacterium casei LMG S-19264T (=DSM 44701T), isolated from a smear-ripened cheese.</title>
        <authorList>
            <consortium name="US DOE Joint Genome Institute (JGI-PGF)"/>
            <person name="Walter F."/>
            <person name="Albersmeier A."/>
            <person name="Kalinowski J."/>
            <person name="Ruckert C."/>
        </authorList>
    </citation>
    <scope>NUCLEOTIDE SEQUENCE</scope>
    <source>
        <strain evidence="3">VKM B-1513</strain>
    </source>
</reference>
<sequence length="373" mass="39374">MKHTLTAASLTALLSVPAQAQSEAFWLHPYNFFGAETALTASVNLGDLDGDGDLDGFAVNGRHWIQQDEVFLNNGMGFFRSARDAGPDRATGYEAALADLDGDGDLDAAIARDLLPVLLLFNDGEGHFDAARETGPVAQARSIAAADLDGDGDSDLVLVQRGEANRYFLNDGTGNFADPVELPGEYQTIQVAIADLDGDGHADLVFSNRGGEGVPVYRGRPGGGFAAPDMLGAALEMEIRAVAVADINGDGHADILAGGMEAQSVIFENDGMGGFGTNRRFGAQSDVVFGLDTADFDHDGRLDIAIANSEVANRVYLNRPDGFETVEIGADPVDSYNLCVGDLNADGWADIVYAVSEGSNYTVINRFDRLSGE</sequence>
<feature type="chain" id="PRO_5040974162" evidence="2">
    <location>
        <begin position="21"/>
        <end position="373"/>
    </location>
</feature>
<dbReference type="SUPFAM" id="SSF69318">
    <property type="entry name" value="Integrin alpha N-terminal domain"/>
    <property type="match status" value="2"/>
</dbReference>
<evidence type="ECO:0000313" key="3">
    <source>
        <dbReference type="EMBL" id="GLK52736.1"/>
    </source>
</evidence>
<dbReference type="Pfam" id="PF01839">
    <property type="entry name" value="FG-GAP"/>
    <property type="match status" value="1"/>
</dbReference>
<dbReference type="PANTHER" id="PTHR46580">
    <property type="entry name" value="SENSOR KINASE-RELATED"/>
    <property type="match status" value="1"/>
</dbReference>
<dbReference type="RefSeq" id="WP_271187099.1">
    <property type="nucleotide sequence ID" value="NZ_BSFE01000006.1"/>
</dbReference>
<reference evidence="3" key="2">
    <citation type="submission" date="2023-01" db="EMBL/GenBank/DDBJ databases">
        <authorList>
            <person name="Sun Q."/>
            <person name="Evtushenko L."/>
        </authorList>
    </citation>
    <scope>NUCLEOTIDE SEQUENCE</scope>
    <source>
        <strain evidence="3">VKM B-1513</strain>
    </source>
</reference>
<evidence type="ECO:0000313" key="4">
    <source>
        <dbReference type="Proteomes" id="UP001143486"/>
    </source>
</evidence>
<evidence type="ECO:0000256" key="1">
    <source>
        <dbReference type="ARBA" id="ARBA00022729"/>
    </source>
</evidence>
<protein>
    <submittedName>
        <fullName evidence="3">Cysteine proteinase</fullName>
    </submittedName>
</protein>
<organism evidence="3 4">
    <name type="scientific">Maricaulis virginensis</name>
    <dbReference type="NCBI Taxonomy" id="144022"/>
    <lineage>
        <taxon>Bacteria</taxon>
        <taxon>Pseudomonadati</taxon>
        <taxon>Pseudomonadota</taxon>
        <taxon>Alphaproteobacteria</taxon>
        <taxon>Maricaulales</taxon>
        <taxon>Maricaulaceae</taxon>
        <taxon>Maricaulis</taxon>
    </lineage>
</organism>
<dbReference type="InterPro" id="IPR028994">
    <property type="entry name" value="Integrin_alpha_N"/>
</dbReference>
<keyword evidence="1 2" id="KW-0732">Signal</keyword>
<evidence type="ECO:0000256" key="2">
    <source>
        <dbReference type="SAM" id="SignalP"/>
    </source>
</evidence>
<dbReference type="Pfam" id="PF13517">
    <property type="entry name" value="FG-GAP_3"/>
    <property type="match status" value="3"/>
</dbReference>
<name>A0A9W6MP91_9PROT</name>
<accession>A0A9W6MP91</accession>
<dbReference type="EMBL" id="BSFE01000006">
    <property type="protein sequence ID" value="GLK52736.1"/>
    <property type="molecule type" value="Genomic_DNA"/>
</dbReference>
<dbReference type="InterPro" id="IPR013517">
    <property type="entry name" value="FG-GAP"/>
</dbReference>
<dbReference type="AlphaFoldDB" id="A0A9W6MP91"/>